<dbReference type="EMBL" id="BGZK01001074">
    <property type="protein sequence ID" value="GBP70442.1"/>
    <property type="molecule type" value="Genomic_DNA"/>
</dbReference>
<feature type="region of interest" description="Disordered" evidence="1">
    <location>
        <begin position="1"/>
        <end position="21"/>
    </location>
</feature>
<dbReference type="Proteomes" id="UP000299102">
    <property type="component" value="Unassembled WGS sequence"/>
</dbReference>
<evidence type="ECO:0000313" key="3">
    <source>
        <dbReference type="Proteomes" id="UP000299102"/>
    </source>
</evidence>
<comment type="caution">
    <text evidence="2">The sequence shown here is derived from an EMBL/GenBank/DDBJ whole genome shotgun (WGS) entry which is preliminary data.</text>
</comment>
<gene>
    <name evidence="2" type="ORF">EVAR_41587_1</name>
</gene>
<evidence type="ECO:0000256" key="1">
    <source>
        <dbReference type="SAM" id="MobiDB-lite"/>
    </source>
</evidence>
<sequence length="70" mass="7980">MNRNNLPREEITPPRGKLGRRRAKLVCPRTLSLRGKQNRDSPVALTPNCVSTSLGIFVCHVHIIRIRLRP</sequence>
<feature type="compositionally biased region" description="Basic and acidic residues" evidence="1">
    <location>
        <begin position="1"/>
        <end position="12"/>
    </location>
</feature>
<keyword evidence="3" id="KW-1185">Reference proteome</keyword>
<organism evidence="2 3">
    <name type="scientific">Eumeta variegata</name>
    <name type="common">Bagworm moth</name>
    <name type="synonym">Eumeta japonica</name>
    <dbReference type="NCBI Taxonomy" id="151549"/>
    <lineage>
        <taxon>Eukaryota</taxon>
        <taxon>Metazoa</taxon>
        <taxon>Ecdysozoa</taxon>
        <taxon>Arthropoda</taxon>
        <taxon>Hexapoda</taxon>
        <taxon>Insecta</taxon>
        <taxon>Pterygota</taxon>
        <taxon>Neoptera</taxon>
        <taxon>Endopterygota</taxon>
        <taxon>Lepidoptera</taxon>
        <taxon>Glossata</taxon>
        <taxon>Ditrysia</taxon>
        <taxon>Tineoidea</taxon>
        <taxon>Psychidae</taxon>
        <taxon>Oiketicinae</taxon>
        <taxon>Eumeta</taxon>
    </lineage>
</organism>
<proteinExistence type="predicted"/>
<evidence type="ECO:0000313" key="2">
    <source>
        <dbReference type="EMBL" id="GBP70442.1"/>
    </source>
</evidence>
<name>A0A4C1Y6I1_EUMVA</name>
<accession>A0A4C1Y6I1</accession>
<protein>
    <submittedName>
        <fullName evidence="2">Uncharacterized protein</fullName>
    </submittedName>
</protein>
<reference evidence="2 3" key="1">
    <citation type="journal article" date="2019" name="Commun. Biol.">
        <title>The bagworm genome reveals a unique fibroin gene that provides high tensile strength.</title>
        <authorList>
            <person name="Kono N."/>
            <person name="Nakamura H."/>
            <person name="Ohtoshi R."/>
            <person name="Tomita M."/>
            <person name="Numata K."/>
            <person name="Arakawa K."/>
        </authorList>
    </citation>
    <scope>NUCLEOTIDE SEQUENCE [LARGE SCALE GENOMIC DNA]</scope>
</reference>
<dbReference type="AlphaFoldDB" id="A0A4C1Y6I1"/>